<reference evidence="1" key="2">
    <citation type="submission" date="2014-04" db="EMBL/GenBank/DDBJ databases">
        <authorList>
            <person name="Urmite Genomes U."/>
        </authorList>
    </citation>
    <scope>NUCLEOTIDE SEQUENCE</scope>
    <source>
        <strain evidence="1">DSM 44626</strain>
    </source>
</reference>
<evidence type="ECO:0000313" key="1">
    <source>
        <dbReference type="EMBL" id="CDO91387.1"/>
    </source>
</evidence>
<proteinExistence type="predicted"/>
<accession>A0A024K723</accession>
<gene>
    <name evidence="1" type="ORF">BN973_05796</name>
</gene>
<dbReference type="AlphaFoldDB" id="A0A024K723"/>
<name>A0A024K723_9MYCO</name>
<dbReference type="STRING" id="47839.BN973_05796"/>
<sequence length="99" mass="11031">MAGLVPEQWDGEVDGHSFYFRERHGEWRIELDLRPSGHFARTLAGTNSDGTPQYGEKELDEGDIIALRLRTNGLCASSTCLREATTVGSLFAHVDDHSR</sequence>
<dbReference type="RefSeq" id="WP_176234839.1">
    <property type="nucleotide sequence ID" value="NZ_HG964447.1"/>
</dbReference>
<dbReference type="HOGENOM" id="CLU_2317282_0_0_11"/>
<reference evidence="1" key="1">
    <citation type="journal article" date="2014" name="Genome Announc.">
        <title>Draft Genome Sequence of Mycobacterium triplex DSM 44626.</title>
        <authorList>
            <person name="Sassi M."/>
            <person name="Croce O."/>
            <person name="Robert C."/>
            <person name="Raoult D."/>
            <person name="Drancourt M."/>
        </authorList>
    </citation>
    <scope>NUCLEOTIDE SEQUENCE [LARGE SCALE GENOMIC DNA]</scope>
    <source>
        <strain evidence="1">DSM 44626</strain>
    </source>
</reference>
<dbReference type="EMBL" id="HG964447">
    <property type="protein sequence ID" value="CDO91387.1"/>
    <property type="molecule type" value="Genomic_DNA"/>
</dbReference>
<organism evidence="1">
    <name type="scientific">Mycobacterium triplex</name>
    <dbReference type="NCBI Taxonomy" id="47839"/>
    <lineage>
        <taxon>Bacteria</taxon>
        <taxon>Bacillati</taxon>
        <taxon>Actinomycetota</taxon>
        <taxon>Actinomycetes</taxon>
        <taxon>Mycobacteriales</taxon>
        <taxon>Mycobacteriaceae</taxon>
        <taxon>Mycobacterium</taxon>
        <taxon>Mycobacterium simiae complex</taxon>
    </lineage>
</organism>
<protein>
    <submittedName>
        <fullName evidence="1">Uncharacterized protein</fullName>
    </submittedName>
</protein>
<dbReference type="Proteomes" id="UP000028880">
    <property type="component" value="Unassembled WGS sequence"/>
</dbReference>